<evidence type="ECO:0000256" key="5">
    <source>
        <dbReference type="ARBA" id="ARBA00013200"/>
    </source>
</evidence>
<keyword evidence="13 19" id="KW-0472">Membrane</keyword>
<feature type="transmembrane region" description="Helical" evidence="19">
    <location>
        <begin position="210"/>
        <end position="232"/>
    </location>
</feature>
<gene>
    <name evidence="19 20" type="primary">cobS</name>
    <name evidence="20" type="ORF">L3556_14820</name>
</gene>
<evidence type="ECO:0000256" key="8">
    <source>
        <dbReference type="ARBA" id="ARBA00022573"/>
    </source>
</evidence>
<dbReference type="InterPro" id="IPR003805">
    <property type="entry name" value="CobS"/>
</dbReference>
<dbReference type="HAMAP" id="MF_00719">
    <property type="entry name" value="CobS"/>
    <property type="match status" value="1"/>
</dbReference>
<evidence type="ECO:0000256" key="9">
    <source>
        <dbReference type="ARBA" id="ARBA00022679"/>
    </source>
</evidence>
<evidence type="ECO:0000256" key="15">
    <source>
        <dbReference type="ARBA" id="ARBA00032605"/>
    </source>
</evidence>
<feature type="transmembrane region" description="Helical" evidence="19">
    <location>
        <begin position="244"/>
        <end position="263"/>
    </location>
</feature>
<evidence type="ECO:0000256" key="6">
    <source>
        <dbReference type="ARBA" id="ARBA00015850"/>
    </source>
</evidence>
<comment type="catalytic activity">
    <reaction evidence="17 19">
        <text>alpha-ribazole + adenosylcob(III)inamide-GDP = adenosylcob(III)alamin + GMP + H(+)</text>
        <dbReference type="Rhea" id="RHEA:16049"/>
        <dbReference type="ChEBI" id="CHEBI:10329"/>
        <dbReference type="ChEBI" id="CHEBI:15378"/>
        <dbReference type="ChEBI" id="CHEBI:18408"/>
        <dbReference type="ChEBI" id="CHEBI:58115"/>
        <dbReference type="ChEBI" id="CHEBI:60487"/>
        <dbReference type="EC" id="2.7.8.26"/>
    </reaction>
</comment>
<keyword evidence="9 19" id="KW-0808">Transferase</keyword>
<evidence type="ECO:0000256" key="2">
    <source>
        <dbReference type="ARBA" id="ARBA00004651"/>
    </source>
</evidence>
<comment type="pathway">
    <text evidence="3 19">Cofactor biosynthesis; adenosylcobalamin biosynthesis; adenosylcobalamin from cob(II)yrinate a,c-diamide: step 7/7.</text>
</comment>
<comment type="function">
    <text evidence="14 19">Joins adenosylcobinamide-GDP and alpha-ribazole to generate adenosylcobalamin (Ado-cobalamin). Also synthesizes adenosylcobalamin 5'-phosphate from adenosylcobinamide-GDP and alpha-ribazole 5'-phosphate.</text>
</comment>
<evidence type="ECO:0000256" key="1">
    <source>
        <dbReference type="ARBA" id="ARBA00001946"/>
    </source>
</evidence>
<evidence type="ECO:0000256" key="4">
    <source>
        <dbReference type="ARBA" id="ARBA00010561"/>
    </source>
</evidence>
<dbReference type="EC" id="2.7.8.26" evidence="5 19"/>
<organism evidence="20 21">
    <name type="scientific">Candidatus Synechococcus calcipolaris G9</name>
    <dbReference type="NCBI Taxonomy" id="1497997"/>
    <lineage>
        <taxon>Bacteria</taxon>
        <taxon>Bacillati</taxon>
        <taxon>Cyanobacteriota</taxon>
        <taxon>Cyanophyceae</taxon>
        <taxon>Synechococcales</taxon>
        <taxon>Synechococcaceae</taxon>
        <taxon>Synechococcus</taxon>
    </lineage>
</organism>
<dbReference type="PANTHER" id="PTHR34148">
    <property type="entry name" value="ADENOSYLCOBINAMIDE-GDP RIBAZOLETRANSFERASE"/>
    <property type="match status" value="1"/>
</dbReference>
<reference evidence="20" key="2">
    <citation type="submission" date="2022-01" db="EMBL/GenBank/DDBJ databases">
        <authorList>
            <person name="Zivanovic Y."/>
            <person name="Moreira D."/>
            <person name="Lopez-Garcia P."/>
        </authorList>
    </citation>
    <scope>NUCLEOTIDE SEQUENCE</scope>
    <source>
        <strain evidence="20">G9</strain>
    </source>
</reference>
<comment type="subcellular location">
    <subcellularLocation>
        <location evidence="2 19">Cell membrane</location>
        <topology evidence="2 19">Multi-pass membrane protein</topology>
    </subcellularLocation>
</comment>
<evidence type="ECO:0000256" key="16">
    <source>
        <dbReference type="ARBA" id="ARBA00032853"/>
    </source>
</evidence>
<evidence type="ECO:0000256" key="14">
    <source>
        <dbReference type="ARBA" id="ARBA00025228"/>
    </source>
</evidence>
<evidence type="ECO:0000256" key="11">
    <source>
        <dbReference type="ARBA" id="ARBA00022842"/>
    </source>
</evidence>
<evidence type="ECO:0000256" key="19">
    <source>
        <dbReference type="HAMAP-Rule" id="MF_00719"/>
    </source>
</evidence>
<evidence type="ECO:0000256" key="7">
    <source>
        <dbReference type="ARBA" id="ARBA00022475"/>
    </source>
</evidence>
<dbReference type="EMBL" id="JAKKUT010000008">
    <property type="protein sequence ID" value="MDG2992190.1"/>
    <property type="molecule type" value="Genomic_DNA"/>
</dbReference>
<name>A0ABT6F2U3_9SYNE</name>
<reference evidence="20" key="1">
    <citation type="journal article" date="2022" name="Genome Biol. Evol.">
        <title>A New Gene Family Diagnostic for Intracellular Biomineralization of Amorphous Ca Carbonates by Cyanobacteria.</title>
        <authorList>
            <person name="Benzerara K."/>
            <person name="Duprat E."/>
            <person name="Bitard-Feildel T."/>
            <person name="Caumes G."/>
            <person name="Cassier-Chauvat C."/>
            <person name="Chauvat F."/>
            <person name="Dezi M."/>
            <person name="Diop S.I."/>
            <person name="Gaschignard G."/>
            <person name="Gorgen S."/>
            <person name="Gugger M."/>
            <person name="Lopez-Garcia P."/>
            <person name="Millet M."/>
            <person name="Skouri-Panet F."/>
            <person name="Moreira D."/>
            <person name="Callebaut I."/>
        </authorList>
    </citation>
    <scope>NUCLEOTIDE SEQUENCE</scope>
    <source>
        <strain evidence="20">G9</strain>
    </source>
</reference>
<comment type="similarity">
    <text evidence="4 19">Belongs to the CobS family.</text>
</comment>
<dbReference type="RefSeq" id="WP_277868114.1">
    <property type="nucleotide sequence ID" value="NZ_JAKKUT010000008.1"/>
</dbReference>
<evidence type="ECO:0000256" key="3">
    <source>
        <dbReference type="ARBA" id="ARBA00004663"/>
    </source>
</evidence>
<feature type="transmembrane region" description="Helical" evidence="19">
    <location>
        <begin position="34"/>
        <end position="53"/>
    </location>
</feature>
<keyword evidence="11 19" id="KW-0460">Magnesium</keyword>
<evidence type="ECO:0000313" key="21">
    <source>
        <dbReference type="Proteomes" id="UP001154265"/>
    </source>
</evidence>
<dbReference type="Proteomes" id="UP001154265">
    <property type="component" value="Unassembled WGS sequence"/>
</dbReference>
<evidence type="ECO:0000256" key="12">
    <source>
        <dbReference type="ARBA" id="ARBA00022989"/>
    </source>
</evidence>
<protein>
    <recommendedName>
        <fullName evidence="6 19">Adenosylcobinamide-GDP ribazoletransferase</fullName>
        <ecNumber evidence="5 19">2.7.8.26</ecNumber>
    </recommendedName>
    <alternativeName>
        <fullName evidence="16 19">Cobalamin synthase</fullName>
    </alternativeName>
    <alternativeName>
        <fullName evidence="15 19">Cobalamin-5'-phosphate synthase</fullName>
    </alternativeName>
</protein>
<keyword evidence="10 19" id="KW-0812">Transmembrane</keyword>
<evidence type="ECO:0000256" key="18">
    <source>
        <dbReference type="ARBA" id="ARBA00049504"/>
    </source>
</evidence>
<proteinExistence type="inferred from homology"/>
<dbReference type="PANTHER" id="PTHR34148:SF1">
    <property type="entry name" value="ADENOSYLCOBINAMIDE-GDP RIBAZOLETRANSFERASE"/>
    <property type="match status" value="1"/>
</dbReference>
<comment type="catalytic activity">
    <reaction evidence="18 19">
        <text>alpha-ribazole 5'-phosphate + adenosylcob(III)inamide-GDP = adenosylcob(III)alamin 5'-phosphate + GMP + H(+)</text>
        <dbReference type="Rhea" id="RHEA:23560"/>
        <dbReference type="ChEBI" id="CHEBI:15378"/>
        <dbReference type="ChEBI" id="CHEBI:57918"/>
        <dbReference type="ChEBI" id="CHEBI:58115"/>
        <dbReference type="ChEBI" id="CHEBI:60487"/>
        <dbReference type="ChEBI" id="CHEBI:60493"/>
        <dbReference type="EC" id="2.7.8.26"/>
    </reaction>
</comment>
<dbReference type="Pfam" id="PF02654">
    <property type="entry name" value="CobS"/>
    <property type="match status" value="1"/>
</dbReference>
<keyword evidence="12 19" id="KW-1133">Transmembrane helix</keyword>
<keyword evidence="8 19" id="KW-0169">Cobalamin biosynthesis</keyword>
<sequence length="268" mass="28896">MKKIGRQWLGAMVFYTCIPFPSHWPVELARIARWAPWVGVIIGLVLGGLNLGLMRLGLPDAPRSVLIVVAWLGMTGGLHFDGAMDTADGLGVCPSEQNRDSIRDRRLEVMADSRSGAFGVMAALSIFSLKIAAISTLPTHAPWLMIWPLIGGALWGRWGQLWAIACYPYLKPRGKGAFHRASSKFPQDFGPGLLGILGVTLYPLSQGITLAWVAAASLGWGLLVSMGSAAWFNARLGGHTGDSYGAVVEWTEALVLVGFTAIFQRIPL</sequence>
<evidence type="ECO:0000256" key="13">
    <source>
        <dbReference type="ARBA" id="ARBA00023136"/>
    </source>
</evidence>
<evidence type="ECO:0000256" key="17">
    <source>
        <dbReference type="ARBA" id="ARBA00048623"/>
    </source>
</evidence>
<comment type="cofactor">
    <cofactor evidence="1 19">
        <name>Mg(2+)</name>
        <dbReference type="ChEBI" id="CHEBI:18420"/>
    </cofactor>
</comment>
<evidence type="ECO:0000313" key="20">
    <source>
        <dbReference type="EMBL" id="MDG2992190.1"/>
    </source>
</evidence>
<keyword evidence="7 19" id="KW-1003">Cell membrane</keyword>
<keyword evidence="21" id="KW-1185">Reference proteome</keyword>
<feature type="transmembrane region" description="Helical" evidence="19">
    <location>
        <begin position="115"/>
        <end position="134"/>
    </location>
</feature>
<comment type="caution">
    <text evidence="20">The sequence shown here is derived from an EMBL/GenBank/DDBJ whole genome shotgun (WGS) entry which is preliminary data.</text>
</comment>
<evidence type="ECO:0000256" key="10">
    <source>
        <dbReference type="ARBA" id="ARBA00022692"/>
    </source>
</evidence>
<dbReference type="NCBIfam" id="TIGR00317">
    <property type="entry name" value="cobS"/>
    <property type="match status" value="1"/>
</dbReference>
<dbReference type="GO" id="GO:0051073">
    <property type="term" value="F:adenosylcobinamide-GDP ribazoletransferase activity"/>
    <property type="evidence" value="ECO:0007669"/>
    <property type="project" value="UniProtKB-EC"/>
</dbReference>
<accession>A0ABT6F2U3</accession>